<dbReference type="AlphaFoldDB" id="A0A2J6RI97"/>
<dbReference type="OrthoDB" id="3469886at2759"/>
<keyword evidence="2" id="KW-1185">Reference proteome</keyword>
<dbReference type="Proteomes" id="UP000235786">
    <property type="component" value="Unassembled WGS sequence"/>
</dbReference>
<gene>
    <name evidence="1" type="ORF">L207DRAFT_585119</name>
</gene>
<reference evidence="1 2" key="1">
    <citation type="submission" date="2016-04" db="EMBL/GenBank/DDBJ databases">
        <title>A degradative enzymes factory behind the ericoid mycorrhizal symbiosis.</title>
        <authorList>
            <consortium name="DOE Joint Genome Institute"/>
            <person name="Martino E."/>
            <person name="Morin E."/>
            <person name="Grelet G."/>
            <person name="Kuo A."/>
            <person name="Kohler A."/>
            <person name="Daghino S."/>
            <person name="Barry K."/>
            <person name="Choi C."/>
            <person name="Cichocki N."/>
            <person name="Clum A."/>
            <person name="Copeland A."/>
            <person name="Hainaut M."/>
            <person name="Haridas S."/>
            <person name="Labutti K."/>
            <person name="Lindquist E."/>
            <person name="Lipzen A."/>
            <person name="Khouja H.-R."/>
            <person name="Murat C."/>
            <person name="Ohm R."/>
            <person name="Olson A."/>
            <person name="Spatafora J."/>
            <person name="Veneault-Fourrey C."/>
            <person name="Henrissat B."/>
            <person name="Grigoriev I."/>
            <person name="Martin F."/>
            <person name="Perotto S."/>
        </authorList>
    </citation>
    <scope>NUCLEOTIDE SEQUENCE [LARGE SCALE GENOMIC DNA]</scope>
    <source>
        <strain evidence="1 2">F</strain>
    </source>
</reference>
<sequence>MPHFRIIVGKGSASRADANLQHAYFNFENDILYLTCYTNCPTHYGSLVEQFLKDFNTAQHADRLRHLALIAPVMEVEYEATPENLRRRSMLSEKDSYGIASMMFFNKVQFMARRAANLPLRTLTLTFCDPIVRNLPPFTIETPHKETLFHPCGFDVHWSLCIPVIYSDVGVARAFRGDGLPGRASSDFWTSRIEFCRWKLRQLHGARWLGLYSLSEVLDARTNYWGDEGLEVRMATVDRVYVGTSICVREVFHNMLPRPHWC</sequence>
<accession>A0A2J6RI97</accession>
<proteinExistence type="predicted"/>
<evidence type="ECO:0000313" key="2">
    <source>
        <dbReference type="Proteomes" id="UP000235786"/>
    </source>
</evidence>
<organism evidence="1 2">
    <name type="scientific">Hyaloscypha variabilis (strain UAMH 11265 / GT02V1 / F)</name>
    <name type="common">Meliniomyces variabilis</name>
    <dbReference type="NCBI Taxonomy" id="1149755"/>
    <lineage>
        <taxon>Eukaryota</taxon>
        <taxon>Fungi</taxon>
        <taxon>Dikarya</taxon>
        <taxon>Ascomycota</taxon>
        <taxon>Pezizomycotina</taxon>
        <taxon>Leotiomycetes</taxon>
        <taxon>Helotiales</taxon>
        <taxon>Hyaloscyphaceae</taxon>
        <taxon>Hyaloscypha</taxon>
        <taxon>Hyaloscypha variabilis</taxon>
    </lineage>
</organism>
<evidence type="ECO:0000313" key="1">
    <source>
        <dbReference type="EMBL" id="PMD38217.1"/>
    </source>
</evidence>
<dbReference type="EMBL" id="KZ613948">
    <property type="protein sequence ID" value="PMD38217.1"/>
    <property type="molecule type" value="Genomic_DNA"/>
</dbReference>
<protein>
    <submittedName>
        <fullName evidence="1">Uncharacterized protein</fullName>
    </submittedName>
</protein>
<name>A0A2J6RI97_HYAVF</name>